<reference evidence="3" key="1">
    <citation type="journal article" date="2017" name="Proc. Natl. Acad. Sci. U.S.A.">
        <title>Simulation of Deepwater Horizon oil plume reveals substrate specialization within a complex community of hydrocarbon-degraders.</title>
        <authorList>
            <person name="Hu P."/>
            <person name="Dubinsky E.A."/>
            <person name="Probst A.J."/>
            <person name="Wang J."/>
            <person name="Sieber C.M.K."/>
            <person name="Tom L.M."/>
            <person name="Gardinali P."/>
            <person name="Banfield J.F."/>
            <person name="Atlas R.M."/>
            <person name="Andersen G.L."/>
        </authorList>
    </citation>
    <scope>NUCLEOTIDE SEQUENCE [LARGE SCALE GENOMIC DNA]</scope>
</reference>
<dbReference type="EMBL" id="MAAO01000004">
    <property type="protein sequence ID" value="OUR98614.1"/>
    <property type="molecule type" value="Genomic_DNA"/>
</dbReference>
<proteinExistence type="predicted"/>
<evidence type="ECO:0000259" key="1">
    <source>
        <dbReference type="Pfam" id="PF13439"/>
    </source>
</evidence>
<dbReference type="Pfam" id="PF13439">
    <property type="entry name" value="Glyco_transf_4"/>
    <property type="match status" value="1"/>
</dbReference>
<dbReference type="AlphaFoldDB" id="A0A1Y5FEK1"/>
<name>A0A1Y5FEK1_9BACT</name>
<dbReference type="GO" id="GO:0016757">
    <property type="term" value="F:glycosyltransferase activity"/>
    <property type="evidence" value="ECO:0007669"/>
    <property type="project" value="UniProtKB-ARBA"/>
</dbReference>
<comment type="caution">
    <text evidence="2">The sequence shown here is derived from an EMBL/GenBank/DDBJ whole genome shotgun (WGS) entry which is preliminary data.</text>
</comment>
<gene>
    <name evidence="2" type="ORF">A9Q84_04145</name>
</gene>
<organism evidence="2 3">
    <name type="scientific">Halobacteriovorax marinus</name>
    <dbReference type="NCBI Taxonomy" id="97084"/>
    <lineage>
        <taxon>Bacteria</taxon>
        <taxon>Pseudomonadati</taxon>
        <taxon>Bdellovibrionota</taxon>
        <taxon>Bacteriovoracia</taxon>
        <taxon>Bacteriovoracales</taxon>
        <taxon>Halobacteriovoraceae</taxon>
        <taxon>Halobacteriovorax</taxon>
    </lineage>
</organism>
<dbReference type="InterPro" id="IPR028098">
    <property type="entry name" value="Glyco_trans_4-like_N"/>
</dbReference>
<dbReference type="Proteomes" id="UP000196531">
    <property type="component" value="Unassembled WGS sequence"/>
</dbReference>
<sequence length="389" mass="45505">MANIFRDQQNILYVCLGDSWGTRERMALKDCLIAKETGHNVFLYCLKDSIINLKAKERAIDCLYHSGGLSLNFLKWHRLNDFVQNLSKFDIRLVHCYDLSFLFPASFYLKRRIQIPLVFTFNHEIEKFYKRFWHKSLIRRIDQILLPIKEMADGVHGHLDVPIRKFEYTGLGVCEYLKKSSEHKSSGSWFIGCAVGGHEKKIDFLRPIISAVNSLNIKGTLNKKVKLLIYSEKKWEKFLLHKPTKDLIKSLNGNDHIFLEYTDSLVESCLKVDAWVGLDVREPIEDLLLNSILNDTPSIAPRTYATMELFRKRGSLGETYKSGDAREMREKIEKIFKNYKFYCQTITDQKSELIAEFGIEFYKKQLLKAYEKILTKRERLASKRSFKSL</sequence>
<evidence type="ECO:0000313" key="3">
    <source>
        <dbReference type="Proteomes" id="UP000196531"/>
    </source>
</evidence>
<protein>
    <recommendedName>
        <fullName evidence="1">Glycosyltransferase subfamily 4-like N-terminal domain-containing protein</fullName>
    </recommendedName>
</protein>
<feature type="domain" description="Glycosyltransferase subfamily 4-like N-terminal" evidence="1">
    <location>
        <begin position="37"/>
        <end position="165"/>
    </location>
</feature>
<accession>A0A1Y5FEK1</accession>
<dbReference type="SUPFAM" id="SSF53756">
    <property type="entry name" value="UDP-Glycosyltransferase/glycogen phosphorylase"/>
    <property type="match status" value="1"/>
</dbReference>
<evidence type="ECO:0000313" key="2">
    <source>
        <dbReference type="EMBL" id="OUR98614.1"/>
    </source>
</evidence>
<dbReference type="Gene3D" id="3.40.50.2000">
    <property type="entry name" value="Glycogen Phosphorylase B"/>
    <property type="match status" value="1"/>
</dbReference>